<protein>
    <submittedName>
        <fullName evidence="1">Uncharacterized protein</fullName>
    </submittedName>
</protein>
<gene>
    <name evidence="1" type="ORF">KC19_VG297100</name>
</gene>
<organism evidence="1 2">
    <name type="scientific">Ceratodon purpureus</name>
    <name type="common">Fire moss</name>
    <name type="synonym">Dicranum purpureum</name>
    <dbReference type="NCBI Taxonomy" id="3225"/>
    <lineage>
        <taxon>Eukaryota</taxon>
        <taxon>Viridiplantae</taxon>
        <taxon>Streptophyta</taxon>
        <taxon>Embryophyta</taxon>
        <taxon>Bryophyta</taxon>
        <taxon>Bryophytina</taxon>
        <taxon>Bryopsida</taxon>
        <taxon>Dicranidae</taxon>
        <taxon>Pseudoditrichales</taxon>
        <taxon>Ditrichaceae</taxon>
        <taxon>Ceratodon</taxon>
    </lineage>
</organism>
<evidence type="ECO:0000313" key="2">
    <source>
        <dbReference type="Proteomes" id="UP000822688"/>
    </source>
</evidence>
<evidence type="ECO:0000313" key="1">
    <source>
        <dbReference type="EMBL" id="KAG0574853.1"/>
    </source>
</evidence>
<proteinExistence type="predicted"/>
<dbReference type="AlphaFoldDB" id="A0A8T0HWL7"/>
<keyword evidence="2" id="KW-1185">Reference proteome</keyword>
<dbReference type="Proteomes" id="UP000822688">
    <property type="component" value="Chromosome V"/>
</dbReference>
<name>A0A8T0HWL7_CERPU</name>
<sequence>MEQSKKKEVQKRPVGRPKMQIKAILLPTKEEKPKATPSTTKARGAYTNWFVPSLWDPIYSPVSHHRSLNTIFINLEIKGEFGTLVANCIIQPSQRSMSCVPYSTMK</sequence>
<dbReference type="EMBL" id="CM026426">
    <property type="protein sequence ID" value="KAG0574853.1"/>
    <property type="molecule type" value="Genomic_DNA"/>
</dbReference>
<reference evidence="1" key="1">
    <citation type="submission" date="2020-06" db="EMBL/GenBank/DDBJ databases">
        <title>WGS assembly of Ceratodon purpureus strain R40.</title>
        <authorList>
            <person name="Carey S.B."/>
            <person name="Jenkins J."/>
            <person name="Shu S."/>
            <person name="Lovell J.T."/>
            <person name="Sreedasyam A."/>
            <person name="Maumus F."/>
            <person name="Tiley G.P."/>
            <person name="Fernandez-Pozo N."/>
            <person name="Barry K."/>
            <person name="Chen C."/>
            <person name="Wang M."/>
            <person name="Lipzen A."/>
            <person name="Daum C."/>
            <person name="Saski C.A."/>
            <person name="Payton A.C."/>
            <person name="Mcbreen J.C."/>
            <person name="Conrad R.E."/>
            <person name="Kollar L.M."/>
            <person name="Olsson S."/>
            <person name="Huttunen S."/>
            <person name="Landis J.B."/>
            <person name="Wickett N.J."/>
            <person name="Johnson M.G."/>
            <person name="Rensing S.A."/>
            <person name="Grimwood J."/>
            <person name="Schmutz J."/>
            <person name="Mcdaniel S.F."/>
        </authorList>
    </citation>
    <scope>NUCLEOTIDE SEQUENCE</scope>
    <source>
        <strain evidence="1">R40</strain>
    </source>
</reference>
<comment type="caution">
    <text evidence="1">The sequence shown here is derived from an EMBL/GenBank/DDBJ whole genome shotgun (WGS) entry which is preliminary data.</text>
</comment>
<accession>A0A8T0HWL7</accession>